<sequence length="733" mass="77409">MLKVTDGYRTAITAERRRMRLQATLDLVDPDITYGGATTPDGEIYDRPAQLYDKDYFGPRKIATLETGRWILDGTWDLFPASADDLPEDTEIGAIGTLISGADGAFSTPQDYALAFSGVSFLQAAAVHFSEHAEDGTAADFVISLRGASDEILYSKRITGNTEPTVAVDGFTVADPRSLRISVTRWSLPGRRARAVELVPGVLEEWGDNEIAGLDLTQQVDVSCCSLPYGTAILTIDNASRRFEPRNKDGIFESIEERQGIPIRIGPVLPDGSVEYKQLGVFYQYSGGWRTGDNGLTIEWTLVDILGLLSRRPFLVPDSGTLPSTLEGWISACVGQLGANFSSRYRIHEGYGSKAVTAALASIQGRTCGEILRMACMAAGCYPFADAATGYLAAEPMWASGNRVTLDNLSEYPVMRANEDIAYVQIRIYGESETTVAKFSGTSAASNNTVSVDNPFIHTQAQALTAARAIISTYGGNRIQLSGRGDPASECGDVDSVQLSESAATSARRIEQKFTFRSGVLADLPSTLLQADGTLLYNKWAVLTGAGQWTVPTGVTTVLAILVSGGDAGTDGTDGSFDGAGVDGSAGLGGKVLAQSLAVTSGATLSYSCGAGGTAPGGQGGVTTFHTLSSANGTRYNGYTDIRSGDVYGRDGVQLPLAGSGDGGAQGLGGNAGKRHTVRTTLYIGDGDPETDNNKDNFIPWYQEIVDIQPGSGTEGKSGAAGCIVIWWEEAST</sequence>
<protein>
    <submittedName>
        <fullName evidence="1">Uncharacterized protein</fullName>
    </submittedName>
</protein>
<name>A0A8S5UTC6_9CAUD</name>
<reference evidence="1" key="1">
    <citation type="journal article" date="2021" name="Proc. Natl. Acad. Sci. U.S.A.">
        <title>A Catalog of Tens of Thousands of Viruses from Human Metagenomes Reveals Hidden Associations with Chronic Diseases.</title>
        <authorList>
            <person name="Tisza M.J."/>
            <person name="Buck C.B."/>
        </authorList>
    </citation>
    <scope>NUCLEOTIDE SEQUENCE</scope>
    <source>
        <strain evidence="1">Ct4fm14</strain>
    </source>
</reference>
<proteinExistence type="predicted"/>
<evidence type="ECO:0000313" key="1">
    <source>
        <dbReference type="EMBL" id="DAF97660.1"/>
    </source>
</evidence>
<dbReference type="EMBL" id="BK016135">
    <property type="protein sequence ID" value="DAF97660.1"/>
    <property type="molecule type" value="Genomic_DNA"/>
</dbReference>
<accession>A0A8S5UTC6</accession>
<organism evidence="1">
    <name type="scientific">Siphoviridae sp. ct4fm14</name>
    <dbReference type="NCBI Taxonomy" id="2825331"/>
    <lineage>
        <taxon>Viruses</taxon>
        <taxon>Duplodnaviria</taxon>
        <taxon>Heunggongvirae</taxon>
        <taxon>Uroviricota</taxon>
        <taxon>Caudoviricetes</taxon>
    </lineage>
</organism>